<gene>
    <name evidence="2" type="ORF">J7I42_23925</name>
</gene>
<keyword evidence="3" id="KW-1185">Reference proteome</keyword>
<protein>
    <submittedName>
        <fullName evidence="2">DUF1016 family protein</fullName>
    </submittedName>
</protein>
<evidence type="ECO:0000313" key="2">
    <source>
        <dbReference type="EMBL" id="MBO9203354.1"/>
    </source>
</evidence>
<evidence type="ECO:0000313" key="3">
    <source>
        <dbReference type="Proteomes" id="UP000677244"/>
    </source>
</evidence>
<dbReference type="PANTHER" id="PTHR30547:SF0">
    <property type="entry name" value="BLR8175 PROTEIN"/>
    <property type="match status" value="1"/>
</dbReference>
<dbReference type="Pfam" id="PF06250">
    <property type="entry name" value="YhcG_C"/>
    <property type="match status" value="1"/>
</dbReference>
<dbReference type="PANTHER" id="PTHR30547">
    <property type="entry name" value="UNCHARACTERIZED PROTEIN YHCG-RELATED"/>
    <property type="match status" value="1"/>
</dbReference>
<sequence>MQTDQHYTQLLQDIKSSISKSRYVAARMVNQLDFLQLRDGGNESRIENSIVSNITEFILKMGKGFTFIGNQFRLEVEGHEFSIDLLFYNRILRRLVAFEIKKDRFTPEYTGQLHFYLNVLDDKIKLPDELPSIGILLCKEKQDSIVQYSIRNMNSPMGVATFMNSSEPPVEIQQVLPDSDQLRKLI</sequence>
<reference evidence="2 3" key="1">
    <citation type="submission" date="2021-03" db="EMBL/GenBank/DDBJ databases">
        <title>Assistant Professor.</title>
        <authorList>
            <person name="Huq M.A."/>
        </authorList>
    </citation>
    <scope>NUCLEOTIDE SEQUENCE [LARGE SCALE GENOMIC DNA]</scope>
    <source>
        <strain evidence="2 3">MAH-29</strain>
    </source>
</reference>
<dbReference type="EMBL" id="JAGHKO010000006">
    <property type="protein sequence ID" value="MBO9203354.1"/>
    <property type="molecule type" value="Genomic_DNA"/>
</dbReference>
<organism evidence="2 3">
    <name type="scientific">Niastella soli</name>
    <dbReference type="NCBI Taxonomy" id="2821487"/>
    <lineage>
        <taxon>Bacteria</taxon>
        <taxon>Pseudomonadati</taxon>
        <taxon>Bacteroidota</taxon>
        <taxon>Chitinophagia</taxon>
        <taxon>Chitinophagales</taxon>
        <taxon>Chitinophagaceae</taxon>
        <taxon>Niastella</taxon>
    </lineage>
</organism>
<dbReference type="InterPro" id="IPR053148">
    <property type="entry name" value="PD-DEXK-like_domain"/>
</dbReference>
<dbReference type="InterPro" id="IPR009362">
    <property type="entry name" value="YhcG_C"/>
</dbReference>
<comment type="caution">
    <text evidence="2">The sequence shown here is derived from an EMBL/GenBank/DDBJ whole genome shotgun (WGS) entry which is preliminary data.</text>
</comment>
<dbReference type="RefSeq" id="WP_209141408.1">
    <property type="nucleotide sequence ID" value="NZ_JAGHKO010000006.1"/>
</dbReference>
<evidence type="ECO:0000259" key="1">
    <source>
        <dbReference type="Pfam" id="PF06250"/>
    </source>
</evidence>
<feature type="domain" description="YhcG PDDEXK nuclease" evidence="1">
    <location>
        <begin position="31"/>
        <end position="176"/>
    </location>
</feature>
<name>A0ABS3YZI7_9BACT</name>
<dbReference type="InterPro" id="IPR011856">
    <property type="entry name" value="tRNA_endonuc-like_dom_sf"/>
</dbReference>
<dbReference type="Proteomes" id="UP000677244">
    <property type="component" value="Unassembled WGS sequence"/>
</dbReference>
<dbReference type="Gene3D" id="3.40.1350.10">
    <property type="match status" value="1"/>
</dbReference>
<accession>A0ABS3YZI7</accession>
<proteinExistence type="predicted"/>